<protein>
    <submittedName>
        <fullName evidence="9 10">Zinc finger protein 547 isoform X1</fullName>
    </submittedName>
</protein>
<gene>
    <name evidence="9 10 11" type="primary">LOC101689500</name>
</gene>
<dbReference type="GeneTree" id="ENSGT00940000161016"/>
<dbReference type="RefSeq" id="XP_012903573.1">
    <property type="nucleotide sequence ID" value="XM_013048119.2"/>
</dbReference>
<sequence>MECCPFLAADGGLVVFTDVAIHFSREEWGLLDEAQRSLYHSVMLETLALLSSLGCWHGAQDEAAPLEQGDSVGGSQVRTPTQKSQPWERCSMLWKDFLRWAERDGTRPERGPQTCGGKHLQHQKQQIREKLSRSGEGRRPFVKNCRGHVTETGFIRRDSGNAIPASSGLLQPQVPHVIRKPYWDTGGGEAFLNEQNYCKCTPCGKTFSHKHIFVDREKSPRRGKLYEYREFGRAFLRKSHPCQHLKGYDEDRLYENPECGRFFTQITWPR</sequence>
<dbReference type="GO" id="GO:0008270">
    <property type="term" value="F:zinc ion binding"/>
    <property type="evidence" value="ECO:0007669"/>
    <property type="project" value="UniProtKB-KW"/>
</dbReference>
<dbReference type="Gene3D" id="6.10.140.140">
    <property type="match status" value="1"/>
</dbReference>
<dbReference type="Pfam" id="PF01352">
    <property type="entry name" value="KRAB"/>
    <property type="match status" value="1"/>
</dbReference>
<dbReference type="Gene3D" id="3.30.160.60">
    <property type="entry name" value="Classic Zinc Finger"/>
    <property type="match status" value="1"/>
</dbReference>
<reference evidence="7" key="1">
    <citation type="submission" date="2024-06" db="UniProtKB">
        <authorList>
            <consortium name="Ensembl"/>
        </authorList>
    </citation>
    <scope>IDENTIFICATION</scope>
</reference>
<evidence type="ECO:0000313" key="9">
    <source>
        <dbReference type="RefSeq" id="XP_012903573.1"/>
    </source>
</evidence>
<evidence type="ECO:0000256" key="2">
    <source>
        <dbReference type="ARBA" id="ARBA00022737"/>
    </source>
</evidence>
<organism evidence="7">
    <name type="scientific">Mustela putorius furo</name>
    <name type="common">European domestic ferret</name>
    <name type="synonym">Mustela furo</name>
    <dbReference type="NCBI Taxonomy" id="9669"/>
    <lineage>
        <taxon>Eukaryota</taxon>
        <taxon>Metazoa</taxon>
        <taxon>Chordata</taxon>
        <taxon>Craniata</taxon>
        <taxon>Vertebrata</taxon>
        <taxon>Euteleostomi</taxon>
        <taxon>Mammalia</taxon>
        <taxon>Eutheria</taxon>
        <taxon>Laurasiatheria</taxon>
        <taxon>Carnivora</taxon>
        <taxon>Caniformia</taxon>
        <taxon>Musteloidea</taxon>
        <taxon>Mustelidae</taxon>
        <taxon>Mustelinae</taxon>
        <taxon>Mustela</taxon>
    </lineage>
</organism>
<dbReference type="eggNOG" id="KOG1721">
    <property type="taxonomic scope" value="Eukaryota"/>
</dbReference>
<dbReference type="GeneID" id="101689500"/>
<feature type="region of interest" description="Disordered" evidence="5">
    <location>
        <begin position="66"/>
        <end position="85"/>
    </location>
</feature>
<dbReference type="SUPFAM" id="SSF109640">
    <property type="entry name" value="KRAB domain (Kruppel-associated box)"/>
    <property type="match status" value="1"/>
</dbReference>
<evidence type="ECO:0000313" key="10">
    <source>
        <dbReference type="RefSeq" id="XP_012903574.1"/>
    </source>
</evidence>
<evidence type="ECO:0000313" key="11">
    <source>
        <dbReference type="RefSeq" id="XP_044932784.1"/>
    </source>
</evidence>
<dbReference type="Ensembl" id="ENSMPUT00000006436.1">
    <property type="protein sequence ID" value="ENSMPUP00000006327.1"/>
    <property type="gene ID" value="ENSMPUG00000006381.1"/>
</dbReference>
<reference evidence="9 10" key="2">
    <citation type="submission" date="2025-04" db="UniProtKB">
        <authorList>
            <consortium name="RefSeq"/>
        </authorList>
    </citation>
    <scope>IDENTIFICATION</scope>
    <source>
        <tissue evidence="9 10">Brain</tissue>
    </source>
</reference>
<dbReference type="RefSeq" id="XP_044932784.1">
    <property type="nucleotide sequence ID" value="XM_045076849.1"/>
</dbReference>
<dbReference type="EMBL" id="AEYP01089881">
    <property type="status" value="NOT_ANNOTATED_CDS"/>
    <property type="molecule type" value="Genomic_DNA"/>
</dbReference>
<keyword evidence="3" id="KW-0863">Zinc-finger</keyword>
<dbReference type="PANTHER" id="PTHR23232:SF133">
    <property type="entry name" value="RIKEN CDNA 1700020N01 GENE"/>
    <property type="match status" value="1"/>
</dbReference>
<dbReference type="RefSeq" id="XP_012903574.1">
    <property type="nucleotide sequence ID" value="XM_013048120.2"/>
</dbReference>
<evidence type="ECO:0000256" key="4">
    <source>
        <dbReference type="ARBA" id="ARBA00022833"/>
    </source>
</evidence>
<dbReference type="CDD" id="cd07765">
    <property type="entry name" value="KRAB_A-box"/>
    <property type="match status" value="1"/>
</dbReference>
<dbReference type="OrthoDB" id="40579at2759"/>
<name>M3Y4S6_MUSPF</name>
<dbReference type="SUPFAM" id="SSF57667">
    <property type="entry name" value="beta-beta-alpha zinc fingers"/>
    <property type="match status" value="1"/>
</dbReference>
<dbReference type="SMART" id="SM00349">
    <property type="entry name" value="KRAB"/>
    <property type="match status" value="1"/>
</dbReference>
<evidence type="ECO:0000256" key="5">
    <source>
        <dbReference type="SAM" id="MobiDB-lite"/>
    </source>
</evidence>
<dbReference type="OMA" id="ENPECGR"/>
<dbReference type="GO" id="GO:0006355">
    <property type="term" value="P:regulation of DNA-templated transcription"/>
    <property type="evidence" value="ECO:0007669"/>
    <property type="project" value="InterPro"/>
</dbReference>
<dbReference type="InterPro" id="IPR036051">
    <property type="entry name" value="KRAB_dom_sf"/>
</dbReference>
<dbReference type="HOGENOM" id="CLU_1030411_0_0_1"/>
<evidence type="ECO:0000313" key="8">
    <source>
        <dbReference type="Proteomes" id="UP000000715"/>
    </source>
</evidence>
<feature type="region of interest" description="Disordered" evidence="5">
    <location>
        <begin position="105"/>
        <end position="125"/>
    </location>
</feature>
<proteinExistence type="predicted"/>
<evidence type="ECO:0000259" key="6">
    <source>
        <dbReference type="PROSITE" id="PS50805"/>
    </source>
</evidence>
<dbReference type="KEGG" id="mpuf:101689500"/>
<keyword evidence="4" id="KW-0862">Zinc</keyword>
<dbReference type="InterPro" id="IPR001909">
    <property type="entry name" value="KRAB"/>
</dbReference>
<dbReference type="InterPro" id="IPR036236">
    <property type="entry name" value="Znf_C2H2_sf"/>
</dbReference>
<feature type="domain" description="KRAB" evidence="6">
    <location>
        <begin position="14"/>
        <end position="85"/>
    </location>
</feature>
<keyword evidence="8" id="KW-1185">Reference proteome</keyword>
<keyword evidence="2" id="KW-0677">Repeat</keyword>
<evidence type="ECO:0000256" key="1">
    <source>
        <dbReference type="ARBA" id="ARBA00022723"/>
    </source>
</evidence>
<dbReference type="PROSITE" id="PS50805">
    <property type="entry name" value="KRAB"/>
    <property type="match status" value="1"/>
</dbReference>
<dbReference type="InterPro" id="IPR050169">
    <property type="entry name" value="Krueppel_C2H2_ZnF"/>
</dbReference>
<dbReference type="AlphaFoldDB" id="M3Y4S6"/>
<evidence type="ECO:0000256" key="3">
    <source>
        <dbReference type="ARBA" id="ARBA00022771"/>
    </source>
</evidence>
<dbReference type="PANTHER" id="PTHR23232">
    <property type="entry name" value="KRAB DOMAIN C2H2 ZINC FINGER"/>
    <property type="match status" value="1"/>
</dbReference>
<accession>M3Y4S6</accession>
<dbReference type="Proteomes" id="UP000000715">
    <property type="component" value="Unplaced"/>
</dbReference>
<evidence type="ECO:0000313" key="7">
    <source>
        <dbReference type="Ensembl" id="ENSMPUP00000006327.1"/>
    </source>
</evidence>
<feature type="compositionally biased region" description="Polar residues" evidence="5">
    <location>
        <begin position="73"/>
        <end position="85"/>
    </location>
</feature>
<keyword evidence="1" id="KW-0479">Metal-binding</keyword>